<evidence type="ECO:0000259" key="3">
    <source>
        <dbReference type="Pfam" id="PF25567"/>
    </source>
</evidence>
<dbReference type="PANTHER" id="PTHR13347">
    <property type="entry name" value="HEAT REPEAT-CONTAINING PROTEIN 3"/>
    <property type="match status" value="1"/>
</dbReference>
<dbReference type="AlphaFoldDB" id="A0A3B4ZRR2"/>
<dbReference type="Pfam" id="PF25567">
    <property type="entry name" value="TPR_SYO1"/>
    <property type="match status" value="1"/>
</dbReference>
<dbReference type="SMART" id="SM00185">
    <property type="entry name" value="ARM"/>
    <property type="match status" value="3"/>
</dbReference>
<keyword evidence="5" id="KW-1185">Reference proteome</keyword>
<sequence length="678" mass="73275">MGKSKTAKFKRPQFNSVGLPVNAVKEVDAEEEQLDDDGCPAAELLEKLQSPSADVREFACASISRVVQQSQTIPGFLQRDAVRRLGPMLLDSSLPVRETATGALRNLSACGGQEVCEDMVKHDVMTPLTALLRECCAGFESAVVPMKEQKNLVEDVANEAVNLLWNLCESSSQALSVFNKSGLLDVVVQCLERQPHNVELAISAAHCLHTVTEDNPELLCSLNTAVLGALENVLLSSQPGMAHHLLRTLAAGTLWNMKGSLPAARQAQTVTAVVATLSRCLDLDAGTLIPELREAEALHHRNAPAETNAEEAAAAELAVEEMDEEEEAPKQRRNGKAVKVDNDFSDLLPRGKEELREATALLTAQQTSLEIIVNMCCSDDPSDDEWEEESSSDESDLGPDGLCDGLSNLMSPLCLSAEVHGALINHSIPEKVLKKTEFPRNEAMDVCHQNPSWRGLIKKMQRVQSRALTCLHSILSTMDAESLGGAAALQGAAQHLSTLVFGAAELTKDEEFLEAVISAMRSLLQMIASKNIPQCMTPQQLMSLSEAATRCDVVSVRVNAVAILGITGSTLAKEKGTAETLQMIGTALLQVATRDADLVVNGEALDALFDVFADGDEAETAAKNIHLLPALKALQPVFKAKIRKEGKGKYTPQQLCVLDNIKVNLRRFIGYLEKVVKK</sequence>
<accession>A0A3B4ZRR2</accession>
<feature type="compositionally biased region" description="Acidic residues" evidence="2">
    <location>
        <begin position="318"/>
        <end position="327"/>
    </location>
</feature>
<gene>
    <name evidence="6" type="primary">LOC103374091</name>
</gene>
<dbReference type="STRING" id="144197.ENSSPAP00000008899"/>
<dbReference type="OrthoDB" id="288703at2759"/>
<dbReference type="Gene3D" id="1.25.10.10">
    <property type="entry name" value="Leucine-rich Repeat Variant"/>
    <property type="match status" value="1"/>
</dbReference>
<reference evidence="4" key="1">
    <citation type="submission" date="2023-09" db="UniProtKB">
        <authorList>
            <consortium name="Ensembl"/>
        </authorList>
    </citation>
    <scope>IDENTIFICATION</scope>
</reference>
<dbReference type="PANTHER" id="PTHR13347:SF1">
    <property type="entry name" value="HEAT REPEAT-CONTAINING PROTEIN 3"/>
    <property type="match status" value="1"/>
</dbReference>
<organism evidence="4">
    <name type="scientific">Stegastes partitus</name>
    <name type="common">bicolor damselfish</name>
    <dbReference type="NCBI Taxonomy" id="144197"/>
    <lineage>
        <taxon>Eukaryota</taxon>
        <taxon>Metazoa</taxon>
        <taxon>Chordata</taxon>
        <taxon>Craniata</taxon>
        <taxon>Vertebrata</taxon>
        <taxon>Euteleostomi</taxon>
        <taxon>Actinopterygii</taxon>
        <taxon>Neopterygii</taxon>
        <taxon>Teleostei</taxon>
        <taxon>Neoteleostei</taxon>
        <taxon>Acanthomorphata</taxon>
        <taxon>Ovalentaria</taxon>
        <taxon>Pomacentridae</taxon>
        <taxon>Stegastes</taxon>
    </lineage>
</organism>
<evidence type="ECO:0000313" key="4">
    <source>
        <dbReference type="Ensembl" id="ENSSPAP00000008899.1"/>
    </source>
</evidence>
<dbReference type="InterPro" id="IPR057990">
    <property type="entry name" value="TPR_SYO1"/>
</dbReference>
<dbReference type="InterPro" id="IPR011989">
    <property type="entry name" value="ARM-like"/>
</dbReference>
<name>A0A3B4ZRR2_9TELE</name>
<reference evidence="6" key="2">
    <citation type="submission" date="2025-04" db="UniProtKB">
        <authorList>
            <consortium name="RefSeq"/>
        </authorList>
    </citation>
    <scope>IDENTIFICATION</scope>
</reference>
<feature type="domain" description="SYO1-like TPR repeats" evidence="3">
    <location>
        <begin position="417"/>
        <end position="675"/>
    </location>
</feature>
<dbReference type="SUPFAM" id="SSF48371">
    <property type="entry name" value="ARM repeat"/>
    <property type="match status" value="1"/>
</dbReference>
<dbReference type="InterPro" id="IPR016024">
    <property type="entry name" value="ARM-type_fold"/>
</dbReference>
<dbReference type="GO" id="GO:0051082">
    <property type="term" value="F:unfolded protein binding"/>
    <property type="evidence" value="ECO:0007669"/>
    <property type="project" value="TreeGrafter"/>
</dbReference>
<dbReference type="Ensembl" id="ENSSPAT00000009058.1">
    <property type="protein sequence ID" value="ENSSPAP00000008899.1"/>
    <property type="gene ID" value="ENSSPAG00000006742.1"/>
</dbReference>
<feature type="region of interest" description="Disordered" evidence="2">
    <location>
        <begin position="380"/>
        <end position="402"/>
    </location>
</feature>
<dbReference type="InterPro" id="IPR052616">
    <property type="entry name" value="SYO1-like"/>
</dbReference>
<proteinExistence type="inferred from homology"/>
<protein>
    <submittedName>
        <fullName evidence="4 6">HEAT repeat-containing protein 3-like</fullName>
    </submittedName>
</protein>
<dbReference type="GO" id="GO:0042273">
    <property type="term" value="P:ribosomal large subunit biogenesis"/>
    <property type="evidence" value="ECO:0007669"/>
    <property type="project" value="TreeGrafter"/>
</dbReference>
<dbReference type="CDD" id="cd13394">
    <property type="entry name" value="Syo1_like"/>
    <property type="match status" value="1"/>
</dbReference>
<evidence type="ECO:0000313" key="6">
    <source>
        <dbReference type="RefSeq" id="XP_008302345.1"/>
    </source>
</evidence>
<dbReference type="InterPro" id="IPR000225">
    <property type="entry name" value="Armadillo"/>
</dbReference>
<feature type="compositionally biased region" description="Acidic residues" evidence="2">
    <location>
        <begin position="380"/>
        <end position="397"/>
    </location>
</feature>
<comment type="similarity">
    <text evidence="1">Belongs to the nuclear import and ribosome assembly adapter family.</text>
</comment>
<feature type="region of interest" description="Disordered" evidence="2">
    <location>
        <begin position="317"/>
        <end position="337"/>
    </location>
</feature>
<dbReference type="GeneID" id="103374091"/>
<dbReference type="RefSeq" id="XP_008302345.1">
    <property type="nucleotide sequence ID" value="XM_008304123.1"/>
</dbReference>
<dbReference type="GO" id="GO:0006606">
    <property type="term" value="P:protein import into nucleus"/>
    <property type="evidence" value="ECO:0007669"/>
    <property type="project" value="TreeGrafter"/>
</dbReference>
<evidence type="ECO:0000256" key="1">
    <source>
        <dbReference type="ARBA" id="ARBA00049983"/>
    </source>
</evidence>
<evidence type="ECO:0000313" key="5">
    <source>
        <dbReference type="Proteomes" id="UP000694891"/>
    </source>
</evidence>
<evidence type="ECO:0000256" key="2">
    <source>
        <dbReference type="SAM" id="MobiDB-lite"/>
    </source>
</evidence>
<dbReference type="Proteomes" id="UP000694891">
    <property type="component" value="Unplaced"/>
</dbReference>
<dbReference type="GeneTree" id="ENSGT00390000012529"/>